<evidence type="ECO:0000256" key="1">
    <source>
        <dbReference type="SAM" id="Phobius"/>
    </source>
</evidence>
<protein>
    <submittedName>
        <fullName evidence="2">Uncharacterized protein</fullName>
    </submittedName>
</protein>
<organism evidence="2 3">
    <name type="scientific">Rhizobium leguminosarum</name>
    <dbReference type="NCBI Taxonomy" id="384"/>
    <lineage>
        <taxon>Bacteria</taxon>
        <taxon>Pseudomonadati</taxon>
        <taxon>Pseudomonadota</taxon>
        <taxon>Alphaproteobacteria</taxon>
        <taxon>Hyphomicrobiales</taxon>
        <taxon>Rhizobiaceae</taxon>
        <taxon>Rhizobium/Agrobacterium group</taxon>
        <taxon>Rhizobium</taxon>
    </lineage>
</organism>
<feature type="transmembrane region" description="Helical" evidence="1">
    <location>
        <begin position="6"/>
        <end position="31"/>
    </location>
</feature>
<accession>A0A7Z0IZP5</accession>
<keyword evidence="1" id="KW-0472">Membrane</keyword>
<name>A0A7Z0IZP5_RHILE</name>
<dbReference type="Proteomes" id="UP000535276">
    <property type="component" value="Unassembled WGS sequence"/>
</dbReference>
<gene>
    <name evidence="2" type="ORF">GGI64_004122</name>
</gene>
<evidence type="ECO:0000313" key="3">
    <source>
        <dbReference type="Proteomes" id="UP000535276"/>
    </source>
</evidence>
<dbReference type="RefSeq" id="WP_179612373.1">
    <property type="nucleotide sequence ID" value="NZ_JACBZV010000007.1"/>
</dbReference>
<comment type="caution">
    <text evidence="2">The sequence shown here is derived from an EMBL/GenBank/DDBJ whole genome shotgun (WGS) entry which is preliminary data.</text>
</comment>
<reference evidence="2 3" key="1">
    <citation type="submission" date="2020-07" db="EMBL/GenBank/DDBJ databases">
        <title>Genomic Encyclopedia of Type Strains, Phase IV (KMG-V): Genome sequencing to study the core and pangenomes of soil and plant-associated prokaryotes.</title>
        <authorList>
            <person name="Whitman W."/>
        </authorList>
    </citation>
    <scope>NUCLEOTIDE SEQUENCE [LARGE SCALE GENOMIC DNA]</scope>
    <source>
        <strain evidence="2 3">SEMIA 4052</strain>
    </source>
</reference>
<dbReference type="EMBL" id="JACBZV010000007">
    <property type="protein sequence ID" value="NYJ13041.1"/>
    <property type="molecule type" value="Genomic_DNA"/>
</dbReference>
<sequence>MADTSFWNEAITLGVAMLGAGLGIMNTWQALNANRVKLRVKPAFAIDIPHGQSMFSIAVVNLSNFPITVSEVGLTLDGNNIKRPRAAVVRPILIDGGAWPRRPESREAVSIYLEHLDLIRPGSKVGLAYARTACGEVRYGVSEALKQFRKMVA</sequence>
<dbReference type="AlphaFoldDB" id="A0A7Z0IZP5"/>
<proteinExistence type="predicted"/>
<keyword evidence="1" id="KW-0812">Transmembrane</keyword>
<keyword evidence="1" id="KW-1133">Transmembrane helix</keyword>
<evidence type="ECO:0000313" key="2">
    <source>
        <dbReference type="EMBL" id="NYJ13041.1"/>
    </source>
</evidence>